<dbReference type="AlphaFoldDB" id="A0A914CGT1"/>
<keyword evidence="1" id="KW-0575">Peroxidase</keyword>
<dbReference type="InterPro" id="IPR019791">
    <property type="entry name" value="Haem_peroxidase_animal"/>
</dbReference>
<dbReference type="PRINTS" id="PR00457">
    <property type="entry name" value="ANPEROXIDASE"/>
</dbReference>
<protein>
    <submittedName>
        <fullName evidence="3">Peroxidase</fullName>
    </submittedName>
</protein>
<dbReference type="SUPFAM" id="SSF48113">
    <property type="entry name" value="Heme-dependent peroxidases"/>
    <property type="match status" value="1"/>
</dbReference>
<evidence type="ECO:0000313" key="2">
    <source>
        <dbReference type="Proteomes" id="UP000887540"/>
    </source>
</evidence>
<name>A0A914CGT1_9BILA</name>
<reference evidence="3" key="1">
    <citation type="submission" date="2022-11" db="UniProtKB">
        <authorList>
            <consortium name="WormBaseParasite"/>
        </authorList>
    </citation>
    <scope>IDENTIFICATION</scope>
</reference>
<keyword evidence="1" id="KW-0560">Oxidoreductase</keyword>
<proteinExistence type="predicted"/>
<dbReference type="InterPro" id="IPR010255">
    <property type="entry name" value="Haem_peroxidase_sf"/>
</dbReference>
<dbReference type="GO" id="GO:0004601">
    <property type="term" value="F:peroxidase activity"/>
    <property type="evidence" value="ECO:0007669"/>
    <property type="project" value="UniProtKB-KW"/>
</dbReference>
<dbReference type="PANTHER" id="PTHR11475">
    <property type="entry name" value="OXIDASE/PEROXIDASE"/>
    <property type="match status" value="1"/>
</dbReference>
<dbReference type="InterPro" id="IPR037120">
    <property type="entry name" value="Haem_peroxidase_sf_animal"/>
</dbReference>
<sequence length="763" mass="86851">MEDCEESFGECQAIKDDFAEILDDDVEHVKARTANFKSRFGPYDKEINLAIHDVQTIYNGTEKFLSESMTPLDRMREPGRFWVGHTLSSPSAREKAFPAFAALLATKRLYRKHENIPEEEHKILKEYCSKDNHRLCENLKYRRVDGLCNNVKNPNWGANYAPFQRFIPADYGDEVEEFRRAHDGSELPNVRLITQLLIHEPVIKINMVTAMTSHWSHFVYTDLVHIGSSQLTIDGQQFPIPCCERESPVHPECAPIKLPSDDPLYGGFVSCMSYSRTVPAPKENCALGSREQANQATSYLDGSTIYGSNVERFRVLRTLRDGKLKTSAEFDEGELPPTMDILTTIFSGGCASSSVKSCFLSGSEHINFLPTTAAIHILWIRQHNKIAQKLLTLNPKWTDKQLFQEARRIVIAQIQHITYNEWLPIVVGKESWMRYNLNPLTTGYSNAYSMNIDASVLNSFAAIVGQFFYTMFDGHLAQYSSQGVRILDKPVNEYLNDPGSLFFSERVSGVLRDKLFKNNGNMGLDLPALILQTGRDHGIPSYTVWREKCGGGKITSFKELEDDIIDSDQILPILARLFKSVTDVDLFILGLAEKPVRGALVGPTFGCILSLQFQKTKRGDRYWYENPFSPAAFTEEQLGEIKKTTLAKIICDNSEIRSIQPKVLEMPDLYDNFPIACNSSFLPSIDLNLWQDELPQVQMPVTMATIRKAIHLGMLEVEERRKRETHNIRRNQREFSPGEPLYSYGKMMRIKREASEISRMSEI</sequence>
<keyword evidence="2" id="KW-1185">Reference proteome</keyword>
<evidence type="ECO:0000256" key="1">
    <source>
        <dbReference type="ARBA" id="ARBA00022559"/>
    </source>
</evidence>
<dbReference type="Proteomes" id="UP000887540">
    <property type="component" value="Unplaced"/>
</dbReference>
<dbReference type="PROSITE" id="PS50292">
    <property type="entry name" value="PEROXIDASE_3"/>
    <property type="match status" value="1"/>
</dbReference>
<dbReference type="PANTHER" id="PTHR11475:SF125">
    <property type="entry name" value="GH11385P"/>
    <property type="match status" value="1"/>
</dbReference>
<accession>A0A914CGT1</accession>
<organism evidence="2 3">
    <name type="scientific">Acrobeloides nanus</name>
    <dbReference type="NCBI Taxonomy" id="290746"/>
    <lineage>
        <taxon>Eukaryota</taxon>
        <taxon>Metazoa</taxon>
        <taxon>Ecdysozoa</taxon>
        <taxon>Nematoda</taxon>
        <taxon>Chromadorea</taxon>
        <taxon>Rhabditida</taxon>
        <taxon>Tylenchina</taxon>
        <taxon>Cephalobomorpha</taxon>
        <taxon>Cephaloboidea</taxon>
        <taxon>Cephalobidae</taxon>
        <taxon>Acrobeloides</taxon>
    </lineage>
</organism>
<dbReference type="Gene3D" id="1.10.640.10">
    <property type="entry name" value="Haem peroxidase domain superfamily, animal type"/>
    <property type="match status" value="1"/>
</dbReference>
<dbReference type="WBParaSite" id="ACRNAN_scaffold10263.g27855.t1">
    <property type="protein sequence ID" value="ACRNAN_scaffold10263.g27855.t1"/>
    <property type="gene ID" value="ACRNAN_scaffold10263.g27855"/>
</dbReference>
<dbReference type="Pfam" id="PF03098">
    <property type="entry name" value="An_peroxidase"/>
    <property type="match status" value="1"/>
</dbReference>
<dbReference type="GO" id="GO:0006979">
    <property type="term" value="P:response to oxidative stress"/>
    <property type="evidence" value="ECO:0007669"/>
    <property type="project" value="InterPro"/>
</dbReference>
<dbReference type="CDD" id="cd09823">
    <property type="entry name" value="peroxinectin_like"/>
    <property type="match status" value="1"/>
</dbReference>
<dbReference type="GO" id="GO:0020037">
    <property type="term" value="F:heme binding"/>
    <property type="evidence" value="ECO:0007669"/>
    <property type="project" value="InterPro"/>
</dbReference>
<evidence type="ECO:0000313" key="3">
    <source>
        <dbReference type="WBParaSite" id="ACRNAN_scaffold10263.g27855.t1"/>
    </source>
</evidence>